<dbReference type="SMART" id="SM00591">
    <property type="entry name" value="RWD"/>
    <property type="match status" value="1"/>
</dbReference>
<feature type="domain" description="RWD" evidence="2">
    <location>
        <begin position="9"/>
        <end position="111"/>
    </location>
</feature>
<keyword evidence="4" id="KW-1185">Reference proteome</keyword>
<dbReference type="PROSITE" id="PS50908">
    <property type="entry name" value="RWD"/>
    <property type="match status" value="1"/>
</dbReference>
<evidence type="ECO:0000256" key="1">
    <source>
        <dbReference type="SAM" id="MobiDB-lite"/>
    </source>
</evidence>
<dbReference type="InterPro" id="IPR042770">
    <property type="entry name" value="RWDD4"/>
</dbReference>
<protein>
    <recommendedName>
        <fullName evidence="2">RWD domain-containing protein</fullName>
    </recommendedName>
</protein>
<evidence type="ECO:0000259" key="2">
    <source>
        <dbReference type="PROSITE" id="PS50908"/>
    </source>
</evidence>
<accession>A0AAN8K8Z3</accession>
<gene>
    <name evidence="3" type="ORF">SNE40_003910</name>
</gene>
<dbReference type="InterPro" id="IPR006575">
    <property type="entry name" value="RWD_dom"/>
</dbReference>
<organism evidence="3 4">
    <name type="scientific">Patella caerulea</name>
    <name type="common">Rayed Mediterranean limpet</name>
    <dbReference type="NCBI Taxonomy" id="87958"/>
    <lineage>
        <taxon>Eukaryota</taxon>
        <taxon>Metazoa</taxon>
        <taxon>Spiralia</taxon>
        <taxon>Lophotrochozoa</taxon>
        <taxon>Mollusca</taxon>
        <taxon>Gastropoda</taxon>
        <taxon>Patellogastropoda</taxon>
        <taxon>Patelloidea</taxon>
        <taxon>Patellidae</taxon>
        <taxon>Patella</taxon>
    </lineage>
</organism>
<dbReference type="Gene3D" id="3.10.110.10">
    <property type="entry name" value="Ubiquitin Conjugating Enzyme"/>
    <property type="match status" value="1"/>
</dbReference>
<dbReference type="CDD" id="cd23817">
    <property type="entry name" value="RWD-RWDD4"/>
    <property type="match status" value="1"/>
</dbReference>
<dbReference type="PANTHER" id="PTHR21275">
    <property type="entry name" value="RWD DOMAIN-CONTAINING PROTEIN 4"/>
    <property type="match status" value="1"/>
</dbReference>
<dbReference type="EMBL" id="JAZGQO010000002">
    <property type="protein sequence ID" value="KAK6192442.1"/>
    <property type="molecule type" value="Genomic_DNA"/>
</dbReference>
<feature type="compositionally biased region" description="Basic and acidic residues" evidence="1">
    <location>
        <begin position="136"/>
        <end position="147"/>
    </location>
</feature>
<feature type="compositionally biased region" description="Basic and acidic residues" evidence="1">
    <location>
        <begin position="154"/>
        <end position="167"/>
    </location>
</feature>
<proteinExistence type="predicted"/>
<dbReference type="AlphaFoldDB" id="A0AAN8K8Z3"/>
<reference evidence="3 4" key="1">
    <citation type="submission" date="2024-01" db="EMBL/GenBank/DDBJ databases">
        <title>The genome of the rayed Mediterranean limpet Patella caerulea (Linnaeus, 1758).</title>
        <authorList>
            <person name="Anh-Thu Weber A."/>
            <person name="Halstead-Nussloch G."/>
        </authorList>
    </citation>
    <scope>NUCLEOTIDE SEQUENCE [LARGE SCALE GENOMIC DNA]</scope>
    <source>
        <strain evidence="3">AATW-2023a</strain>
        <tissue evidence="3">Whole specimen</tissue>
    </source>
</reference>
<feature type="region of interest" description="Disordered" evidence="1">
    <location>
        <begin position="129"/>
        <end position="167"/>
    </location>
</feature>
<dbReference type="Pfam" id="PF05773">
    <property type="entry name" value="RWD"/>
    <property type="match status" value="1"/>
</dbReference>
<name>A0AAN8K8Z3_PATCE</name>
<dbReference type="InterPro" id="IPR016135">
    <property type="entry name" value="UBQ-conjugating_enzyme/RWD"/>
</dbReference>
<comment type="caution">
    <text evidence="3">The sequence shown here is derived from an EMBL/GenBank/DDBJ whole genome shotgun (WGS) entry which is preliminary data.</text>
</comment>
<dbReference type="Proteomes" id="UP001347796">
    <property type="component" value="Unassembled WGS sequence"/>
</dbReference>
<dbReference type="PANTHER" id="PTHR21275:SF1">
    <property type="entry name" value="RWD DOMAIN-CONTAINING PROTEIN 4"/>
    <property type="match status" value="1"/>
</dbReference>
<evidence type="ECO:0000313" key="3">
    <source>
        <dbReference type="EMBL" id="KAK6192442.1"/>
    </source>
</evidence>
<evidence type="ECO:0000313" key="4">
    <source>
        <dbReference type="Proteomes" id="UP001347796"/>
    </source>
</evidence>
<sequence>MSCLEQQEEEVEVLESIYDGDENFKKVNATTYQYKYGTDGEHRSFMIEIKWGENYPESSPEINLDLFYNKHILEEVKTKIINHLKQQVEDLLGTCMTYSLFESVKDNLDSLISDQPDAPPVIQIEKVDQGVTSPEDAPKKKEKKEQLTKAQKRRIMDKFGSETDRPRGWDWVDVVKHLSQTGGKHS</sequence>
<dbReference type="SUPFAM" id="SSF54495">
    <property type="entry name" value="UBC-like"/>
    <property type="match status" value="1"/>
</dbReference>